<evidence type="ECO:0000259" key="2">
    <source>
        <dbReference type="Pfam" id="PF00646"/>
    </source>
</evidence>
<reference evidence="3" key="1">
    <citation type="submission" date="2023-07" db="EMBL/GenBank/DDBJ databases">
        <title>A chromosome-level genome assembly of Lolium multiflorum.</title>
        <authorList>
            <person name="Chen Y."/>
            <person name="Copetti D."/>
            <person name="Kolliker R."/>
            <person name="Studer B."/>
        </authorList>
    </citation>
    <scope>NUCLEOTIDE SEQUENCE</scope>
    <source>
        <strain evidence="3">02402/16</strain>
        <tissue evidence="3">Leaf</tissue>
    </source>
</reference>
<gene>
    <name evidence="3" type="ORF">QYE76_049422</name>
</gene>
<keyword evidence="4" id="KW-1185">Reference proteome</keyword>
<dbReference type="Pfam" id="PF00646">
    <property type="entry name" value="F-box"/>
    <property type="match status" value="1"/>
</dbReference>
<proteinExistence type="predicted"/>
<protein>
    <recommendedName>
        <fullName evidence="2">F-box domain-containing protein</fullName>
    </recommendedName>
</protein>
<dbReference type="InterPro" id="IPR001810">
    <property type="entry name" value="F-box_dom"/>
</dbReference>
<dbReference type="PANTHER" id="PTHR32133">
    <property type="entry name" value="OS07G0120400 PROTEIN"/>
    <property type="match status" value="1"/>
</dbReference>
<name>A0AAD8SQ28_LOLMU</name>
<dbReference type="Proteomes" id="UP001231189">
    <property type="component" value="Unassembled WGS sequence"/>
</dbReference>
<accession>A0AAD8SQ28</accession>
<evidence type="ECO:0000313" key="4">
    <source>
        <dbReference type="Proteomes" id="UP001231189"/>
    </source>
</evidence>
<feature type="region of interest" description="Disordered" evidence="1">
    <location>
        <begin position="1"/>
        <end position="64"/>
    </location>
</feature>
<dbReference type="InterPro" id="IPR036047">
    <property type="entry name" value="F-box-like_dom_sf"/>
</dbReference>
<dbReference type="Gene3D" id="1.20.1280.50">
    <property type="match status" value="1"/>
</dbReference>
<evidence type="ECO:0000313" key="3">
    <source>
        <dbReference type="EMBL" id="KAK1661263.1"/>
    </source>
</evidence>
<dbReference type="PANTHER" id="PTHR32133:SF266">
    <property type="entry name" value="F-BOX DOMAIN-CONTAINING PROTEIN"/>
    <property type="match status" value="1"/>
</dbReference>
<dbReference type="EMBL" id="JAUUTY010000003">
    <property type="protein sequence ID" value="KAK1661263.1"/>
    <property type="molecule type" value="Genomic_DNA"/>
</dbReference>
<feature type="domain" description="F-box" evidence="2">
    <location>
        <begin position="64"/>
        <end position="102"/>
    </location>
</feature>
<organism evidence="3 4">
    <name type="scientific">Lolium multiflorum</name>
    <name type="common">Italian ryegrass</name>
    <name type="synonym">Lolium perenne subsp. multiflorum</name>
    <dbReference type="NCBI Taxonomy" id="4521"/>
    <lineage>
        <taxon>Eukaryota</taxon>
        <taxon>Viridiplantae</taxon>
        <taxon>Streptophyta</taxon>
        <taxon>Embryophyta</taxon>
        <taxon>Tracheophyta</taxon>
        <taxon>Spermatophyta</taxon>
        <taxon>Magnoliopsida</taxon>
        <taxon>Liliopsida</taxon>
        <taxon>Poales</taxon>
        <taxon>Poaceae</taxon>
        <taxon>BOP clade</taxon>
        <taxon>Pooideae</taxon>
        <taxon>Poodae</taxon>
        <taxon>Poeae</taxon>
        <taxon>Poeae Chloroplast Group 2 (Poeae type)</taxon>
        <taxon>Loliodinae</taxon>
        <taxon>Loliinae</taxon>
        <taxon>Lolium</taxon>
    </lineage>
</organism>
<dbReference type="SUPFAM" id="SSF81383">
    <property type="entry name" value="F-box domain"/>
    <property type="match status" value="1"/>
</dbReference>
<comment type="caution">
    <text evidence="3">The sequence shown here is derived from an EMBL/GenBank/DDBJ whole genome shotgun (WGS) entry which is preliminary data.</text>
</comment>
<sequence>MAIRRSPRLRPQIHAGEQGAGVTHRRSPRLHPQIQANGDGAGVTRRIRRRRGTSPASPTSLPDDDDMLREILIRLPPLPSSLMRASAVCGRWRLLVTDPKFIRSFRAHHRKPPLLGVFEISDQGIVFNPILDTPDRIPPQRFSLGRYTGICELLDCHHGRVLVKDWAWEEILVFDPITRQPHSVAVPPDLGFPFLHGAVLCADGDQGHVHGGCYLSPFKVVMVSVHSQGTRACVYSSETGICGNLISTEAPCEDIGKSAVLVGNCLYWLSIGEVIVKFDLDEHSLTVIRGPSVTNYIPYDNRQIIEVEDSTVGFAICDCSCFQMWQMNVNGHGATWVPWRTVEFHTILGFPPRIEGQVDMKGYDEDTGAFFIYVNSDVYMVQLKSRQSNRLPWTHHFSSYHPFRSFYTPGTAIVGGSNGAEFLHNSYDDWQCPKASMIYFIVIGDGMAAAILTEFVASHHVVGVFISLSEKVIMSKSSQVSNLARSFEYH</sequence>
<evidence type="ECO:0000256" key="1">
    <source>
        <dbReference type="SAM" id="MobiDB-lite"/>
    </source>
</evidence>
<dbReference type="AlphaFoldDB" id="A0AAD8SQ28"/>